<keyword evidence="2" id="KW-1185">Reference proteome</keyword>
<organism evidence="1 2">
    <name type="scientific">Sistotremastrum suecicum HHB10207 ss-3</name>
    <dbReference type="NCBI Taxonomy" id="1314776"/>
    <lineage>
        <taxon>Eukaryota</taxon>
        <taxon>Fungi</taxon>
        <taxon>Dikarya</taxon>
        <taxon>Basidiomycota</taxon>
        <taxon>Agaricomycotina</taxon>
        <taxon>Agaricomycetes</taxon>
        <taxon>Sistotremastrales</taxon>
        <taxon>Sistotremastraceae</taxon>
        <taxon>Sistotremastrum</taxon>
    </lineage>
</organism>
<reference evidence="1 2" key="1">
    <citation type="journal article" date="2016" name="Mol. Biol. Evol.">
        <title>Comparative Genomics of Early-Diverging Mushroom-Forming Fungi Provides Insights into the Origins of Lignocellulose Decay Capabilities.</title>
        <authorList>
            <person name="Nagy L.G."/>
            <person name="Riley R."/>
            <person name="Tritt A."/>
            <person name="Adam C."/>
            <person name="Daum C."/>
            <person name="Floudas D."/>
            <person name="Sun H."/>
            <person name="Yadav J.S."/>
            <person name="Pangilinan J."/>
            <person name="Larsson K.H."/>
            <person name="Matsuura K."/>
            <person name="Barry K."/>
            <person name="Labutti K."/>
            <person name="Kuo R."/>
            <person name="Ohm R.A."/>
            <person name="Bhattacharya S.S."/>
            <person name="Shirouzu T."/>
            <person name="Yoshinaga Y."/>
            <person name="Martin F.M."/>
            <person name="Grigoriev I.V."/>
            <person name="Hibbett D.S."/>
        </authorList>
    </citation>
    <scope>NUCLEOTIDE SEQUENCE [LARGE SCALE GENOMIC DNA]</scope>
    <source>
        <strain evidence="1 2">HHB10207 ss-3</strain>
    </source>
</reference>
<dbReference type="EMBL" id="KV428059">
    <property type="protein sequence ID" value="KZT38681.1"/>
    <property type="molecule type" value="Genomic_DNA"/>
</dbReference>
<evidence type="ECO:0000313" key="1">
    <source>
        <dbReference type="EMBL" id="KZT38681.1"/>
    </source>
</evidence>
<dbReference type="AlphaFoldDB" id="A0A166DM92"/>
<name>A0A166DM92_9AGAM</name>
<dbReference type="STRING" id="1314776.A0A166DM92"/>
<dbReference type="Proteomes" id="UP000076798">
    <property type="component" value="Unassembled WGS sequence"/>
</dbReference>
<accession>A0A166DM92</accession>
<dbReference type="OrthoDB" id="3515175at2759"/>
<protein>
    <submittedName>
        <fullName evidence="1">Uncharacterized protein</fullName>
    </submittedName>
</protein>
<proteinExistence type="predicted"/>
<sequence length="94" mass="10977">MGSRHQLFIIARIRPAGESNKSYYYCLVHIHHQSLSGTGPLKAVLTFINLIKQPENARVVRQELQAAHNKYHRWFEEIEVDPYNPRTPCPFLAY</sequence>
<gene>
    <name evidence="1" type="ORF">SISSUDRAFT_963726</name>
</gene>
<evidence type="ECO:0000313" key="2">
    <source>
        <dbReference type="Proteomes" id="UP000076798"/>
    </source>
</evidence>
<feature type="non-terminal residue" evidence="1">
    <location>
        <position position="94"/>
    </location>
</feature>